<dbReference type="AlphaFoldDB" id="A0A9D1EQ33"/>
<dbReference type="PANTHER" id="PTHR37293">
    <property type="entry name" value="PHAGE REPLICATION PROTEIN-RELATED"/>
    <property type="match status" value="1"/>
</dbReference>
<comment type="caution">
    <text evidence="3">The sequence shown here is derived from an EMBL/GenBank/DDBJ whole genome shotgun (WGS) entry which is preliminary data.</text>
</comment>
<accession>A0A9D1EQ33</accession>
<proteinExistence type="inferred from homology"/>
<sequence length="327" mass="36987">MPEHLIRLNIPDKRRFFLVPCYIVDNYIKLADGAALKLLLYMLNSDEPAHSIDAAAAALGLSKDAVSDAAVFWNQLGVMSDSDGSAPVQSESALVAETFKPSPEPNKQAVLHCSYSPKDIASMIEQSEDMRELFSEAEQTLGRILKHADHELLINLKDYYGFSTPSIVLILAYCKDREKTSARYIETVARDFYDRGICDFVQIDEEINRKKDYASFENQVLRDFGLDTRLTSRQTKYIDSWRDMGFDVRMVSLARERCVDATNKLSFEYINKILLSWTEKKIFTPDAAENDAKPSAKQQPQASFDINEFDRFTLGIDSASSGKENTP</sequence>
<evidence type="ECO:0000313" key="3">
    <source>
        <dbReference type="EMBL" id="HIS25209.1"/>
    </source>
</evidence>
<reference evidence="3" key="2">
    <citation type="journal article" date="2021" name="PeerJ">
        <title>Extensive microbial diversity within the chicken gut microbiome revealed by metagenomics and culture.</title>
        <authorList>
            <person name="Gilroy R."/>
            <person name="Ravi A."/>
            <person name="Getino M."/>
            <person name="Pursley I."/>
            <person name="Horton D.L."/>
            <person name="Alikhan N.F."/>
            <person name="Baker D."/>
            <person name="Gharbi K."/>
            <person name="Hall N."/>
            <person name="Watson M."/>
            <person name="Adriaenssens E.M."/>
            <person name="Foster-Nyarko E."/>
            <person name="Jarju S."/>
            <person name="Secka A."/>
            <person name="Antonio M."/>
            <person name="Oren A."/>
            <person name="Chaudhuri R.R."/>
            <person name="La Ragione R."/>
            <person name="Hildebrand F."/>
            <person name="Pallen M.J."/>
        </authorList>
    </citation>
    <scope>NUCLEOTIDE SEQUENCE</scope>
    <source>
        <strain evidence="3">CHK157-1446</strain>
    </source>
</reference>
<dbReference type="InterPro" id="IPR053162">
    <property type="entry name" value="DnaD"/>
</dbReference>
<evidence type="ECO:0000256" key="1">
    <source>
        <dbReference type="ARBA" id="ARBA00093462"/>
    </source>
</evidence>
<reference evidence="3" key="1">
    <citation type="submission" date="2020-10" db="EMBL/GenBank/DDBJ databases">
        <authorList>
            <person name="Gilroy R."/>
        </authorList>
    </citation>
    <scope>NUCLEOTIDE SEQUENCE</scope>
    <source>
        <strain evidence="3">CHK157-1446</strain>
    </source>
</reference>
<dbReference type="EMBL" id="DVIR01000069">
    <property type="protein sequence ID" value="HIS25209.1"/>
    <property type="molecule type" value="Genomic_DNA"/>
</dbReference>
<name>A0A9D1EQ33_9FIRM</name>
<dbReference type="PANTHER" id="PTHR37293:SF5">
    <property type="entry name" value="DNA REPLICATION PROTEIN"/>
    <property type="match status" value="1"/>
</dbReference>
<dbReference type="NCBIfam" id="TIGR01446">
    <property type="entry name" value="DnaD_dom"/>
    <property type="match status" value="1"/>
</dbReference>
<organism evidence="3 4">
    <name type="scientific">Candidatus Faeciplasma gallinarum</name>
    <dbReference type="NCBI Taxonomy" id="2840799"/>
    <lineage>
        <taxon>Bacteria</taxon>
        <taxon>Bacillati</taxon>
        <taxon>Bacillota</taxon>
        <taxon>Clostridia</taxon>
        <taxon>Eubacteriales</taxon>
        <taxon>Oscillospiraceae</taxon>
        <taxon>Oscillospiraceae incertae sedis</taxon>
        <taxon>Candidatus Faeciplasma</taxon>
    </lineage>
</organism>
<protein>
    <submittedName>
        <fullName evidence="3">DnaD domain protein</fullName>
    </submittedName>
</protein>
<dbReference type="InterPro" id="IPR017019">
    <property type="entry name" value="DNA_replication_prd_bac"/>
</dbReference>
<dbReference type="Proteomes" id="UP000823982">
    <property type="component" value="Unassembled WGS sequence"/>
</dbReference>
<dbReference type="PIRSF" id="PIRSF033722">
    <property type="entry name" value="DnaD_CA_C3587_prd"/>
    <property type="match status" value="1"/>
</dbReference>
<dbReference type="InterPro" id="IPR034829">
    <property type="entry name" value="DnaD-like_sf"/>
</dbReference>
<dbReference type="SUPFAM" id="SSF158499">
    <property type="entry name" value="DnaD domain-like"/>
    <property type="match status" value="2"/>
</dbReference>
<gene>
    <name evidence="3" type="ORF">IAD01_07425</name>
</gene>
<dbReference type="InterPro" id="IPR006343">
    <property type="entry name" value="DnaB/C_C"/>
</dbReference>
<feature type="domain" description="DnaB/C C-terminal" evidence="2">
    <location>
        <begin position="229"/>
        <end position="290"/>
    </location>
</feature>
<dbReference type="Pfam" id="PF07261">
    <property type="entry name" value="DnaB_2"/>
    <property type="match status" value="2"/>
</dbReference>
<evidence type="ECO:0000259" key="2">
    <source>
        <dbReference type="Pfam" id="PF07261"/>
    </source>
</evidence>
<dbReference type="Gene3D" id="1.10.10.630">
    <property type="entry name" value="DnaD domain-like"/>
    <property type="match status" value="2"/>
</dbReference>
<comment type="similarity">
    <text evidence="1">Belongs to the DnaB/DnaD family.</text>
</comment>
<feature type="domain" description="DnaB/C C-terminal" evidence="2">
    <location>
        <begin position="134"/>
        <end position="205"/>
    </location>
</feature>
<evidence type="ECO:0000313" key="4">
    <source>
        <dbReference type="Proteomes" id="UP000823982"/>
    </source>
</evidence>